<reference evidence="2 3" key="1">
    <citation type="submission" date="2021-04" db="EMBL/GenBank/DDBJ databases">
        <title>The genome sequence of type strain Ideonella paludis KCTC 32238.</title>
        <authorList>
            <person name="Liu Y."/>
        </authorList>
    </citation>
    <scope>NUCLEOTIDE SEQUENCE [LARGE SCALE GENOMIC DNA]</scope>
    <source>
        <strain evidence="2 3">KCTC 32238</strain>
    </source>
</reference>
<sequence length="126" mass="13899">MVGIPSSAFFIALERRRTQALVAGDLAVVESLHAPSYELITPAGAVFSRERYLAAIAEGPFYTAWEMGEDMRVQATAEMALLRYQARLHFPSGKVVHCWHTDSYALQGGQWQAVWSQATAISAPRS</sequence>
<dbReference type="SUPFAM" id="SSF54427">
    <property type="entry name" value="NTF2-like"/>
    <property type="match status" value="1"/>
</dbReference>
<dbReference type="RefSeq" id="WP_210805967.1">
    <property type="nucleotide sequence ID" value="NZ_JAGQDG010000001.1"/>
</dbReference>
<gene>
    <name evidence="2" type="ORF">KAK11_02950</name>
</gene>
<dbReference type="EMBL" id="JAGQDG010000001">
    <property type="protein sequence ID" value="MBQ0934272.1"/>
    <property type="molecule type" value="Genomic_DNA"/>
</dbReference>
<evidence type="ECO:0000313" key="2">
    <source>
        <dbReference type="EMBL" id="MBQ0934272.1"/>
    </source>
</evidence>
<dbReference type="Gene3D" id="3.10.450.50">
    <property type="match status" value="1"/>
</dbReference>
<proteinExistence type="predicted"/>
<dbReference type="InterPro" id="IPR027843">
    <property type="entry name" value="DUF4440"/>
</dbReference>
<accession>A0ABS5DT04</accession>
<dbReference type="Proteomes" id="UP000672097">
    <property type="component" value="Unassembled WGS sequence"/>
</dbReference>
<evidence type="ECO:0000313" key="3">
    <source>
        <dbReference type="Proteomes" id="UP000672097"/>
    </source>
</evidence>
<organism evidence="2 3">
    <name type="scientific">Ideonella paludis</name>
    <dbReference type="NCBI Taxonomy" id="1233411"/>
    <lineage>
        <taxon>Bacteria</taxon>
        <taxon>Pseudomonadati</taxon>
        <taxon>Pseudomonadota</taxon>
        <taxon>Betaproteobacteria</taxon>
        <taxon>Burkholderiales</taxon>
        <taxon>Sphaerotilaceae</taxon>
        <taxon>Ideonella</taxon>
    </lineage>
</organism>
<protein>
    <submittedName>
        <fullName evidence="2">Nuclear transport factor 2 family protein</fullName>
    </submittedName>
</protein>
<name>A0ABS5DT04_9BURK</name>
<dbReference type="Pfam" id="PF14534">
    <property type="entry name" value="DUF4440"/>
    <property type="match status" value="1"/>
</dbReference>
<comment type="caution">
    <text evidence="2">The sequence shown here is derived from an EMBL/GenBank/DDBJ whole genome shotgun (WGS) entry which is preliminary data.</text>
</comment>
<feature type="domain" description="DUF4440" evidence="1">
    <location>
        <begin position="12"/>
        <end position="112"/>
    </location>
</feature>
<keyword evidence="3" id="KW-1185">Reference proteome</keyword>
<dbReference type="InterPro" id="IPR032710">
    <property type="entry name" value="NTF2-like_dom_sf"/>
</dbReference>
<evidence type="ECO:0000259" key="1">
    <source>
        <dbReference type="Pfam" id="PF14534"/>
    </source>
</evidence>